<evidence type="ECO:0000313" key="3">
    <source>
        <dbReference type="Proteomes" id="UP000185596"/>
    </source>
</evidence>
<keyword evidence="3" id="KW-1185">Reference proteome</keyword>
<comment type="caution">
    <text evidence="2">The sequence shown here is derived from an EMBL/GenBank/DDBJ whole genome shotgun (WGS) entry which is preliminary data.</text>
</comment>
<reference evidence="2 3" key="1">
    <citation type="submission" date="2016-12" db="EMBL/GenBank/DDBJ databases">
        <title>The draft genome sequence of Actinophytocola sp. 11-183.</title>
        <authorList>
            <person name="Wang W."/>
            <person name="Yuan L."/>
        </authorList>
    </citation>
    <scope>NUCLEOTIDE SEQUENCE [LARGE SCALE GENOMIC DNA]</scope>
    <source>
        <strain evidence="2 3">11-183</strain>
    </source>
</reference>
<dbReference type="Pfam" id="PF12385">
    <property type="entry name" value="Peptidase_C70"/>
    <property type="match status" value="1"/>
</dbReference>
<organism evidence="2 3">
    <name type="scientific">Actinophytocola xanthii</name>
    <dbReference type="NCBI Taxonomy" id="1912961"/>
    <lineage>
        <taxon>Bacteria</taxon>
        <taxon>Bacillati</taxon>
        <taxon>Actinomycetota</taxon>
        <taxon>Actinomycetes</taxon>
        <taxon>Pseudonocardiales</taxon>
        <taxon>Pseudonocardiaceae</taxon>
    </lineage>
</organism>
<sequence length="222" mass="24299">MFHFLGEGGFAVSRAARAGPVARPRHRSRGPVLSCPDDPGALPEGTPQGILLHVPRRREARGNESPPEATMSEINVSWGVSYVPQQADMSCWAASIAMLVNFRDGTSHTDLEICKEAGIDPEAGATDNDYPTLMSHWRLHHVPGSCMTPEGWGDLVAQAPTLVGWTGHIVVASAVYDDGQNGAHIYILNPDPGVGESWLTWEDVERRFELRANRRMHMIQAD</sequence>
<dbReference type="Proteomes" id="UP000185596">
    <property type="component" value="Unassembled WGS sequence"/>
</dbReference>
<dbReference type="InterPro" id="IPR022118">
    <property type="entry name" value="Peptidase_C70_AvrRpt2"/>
</dbReference>
<proteinExistence type="predicted"/>
<evidence type="ECO:0008006" key="4">
    <source>
        <dbReference type="Google" id="ProtNLM"/>
    </source>
</evidence>
<evidence type="ECO:0000256" key="1">
    <source>
        <dbReference type="SAM" id="MobiDB-lite"/>
    </source>
</evidence>
<accession>A0A1Q8BSY6</accession>
<dbReference type="RefSeq" id="WP_075130510.1">
    <property type="nucleotide sequence ID" value="NZ_MSIE01000144.1"/>
</dbReference>
<feature type="region of interest" description="Disordered" evidence="1">
    <location>
        <begin position="16"/>
        <end position="48"/>
    </location>
</feature>
<evidence type="ECO:0000313" key="2">
    <source>
        <dbReference type="EMBL" id="OLF05215.1"/>
    </source>
</evidence>
<gene>
    <name evidence="2" type="ORF">BU204_37325</name>
</gene>
<name>A0A1Q8BSY6_9PSEU</name>
<dbReference type="Gene3D" id="3.90.70.10">
    <property type="entry name" value="Cysteine proteinases"/>
    <property type="match status" value="1"/>
</dbReference>
<dbReference type="OrthoDB" id="66275at2"/>
<dbReference type="AlphaFoldDB" id="A0A1Q8BSY6"/>
<protein>
    <recommendedName>
        <fullName evidence="4">Peptidase C39-like domain-containing protein</fullName>
    </recommendedName>
</protein>
<dbReference type="EMBL" id="MSIE01000144">
    <property type="protein sequence ID" value="OLF05215.1"/>
    <property type="molecule type" value="Genomic_DNA"/>
</dbReference>